<dbReference type="Pfam" id="PF00202">
    <property type="entry name" value="Aminotran_3"/>
    <property type="match status" value="1"/>
</dbReference>
<dbReference type="PANTHER" id="PTHR43094:SF1">
    <property type="entry name" value="AMINOTRANSFERASE CLASS-III"/>
    <property type="match status" value="1"/>
</dbReference>
<dbReference type="InterPro" id="IPR005814">
    <property type="entry name" value="Aminotrans_3"/>
</dbReference>
<keyword evidence="5" id="KW-1185">Reference proteome</keyword>
<reference evidence="4 5" key="1">
    <citation type="submission" date="2024-03" db="EMBL/GenBank/DDBJ databases">
        <title>Aureococcus anophagefferens CCMP1851 and Kratosvirus quantuckense: Draft genome of a second virus-susceptible host strain in the model system.</title>
        <authorList>
            <person name="Chase E."/>
            <person name="Truchon A.R."/>
            <person name="Schepens W."/>
            <person name="Wilhelm S.W."/>
        </authorList>
    </citation>
    <scope>NUCLEOTIDE SEQUENCE [LARGE SCALE GENOMIC DNA]</scope>
    <source>
        <strain evidence="4 5">CCMP1851</strain>
    </source>
</reference>
<comment type="caution">
    <text evidence="4">The sequence shown here is derived from an EMBL/GenBank/DDBJ whole genome shotgun (WGS) entry which is preliminary data.</text>
</comment>
<comment type="similarity">
    <text evidence="1 3">Belongs to the class-III pyridoxal-phosphate-dependent aminotransferase family.</text>
</comment>
<dbReference type="InterPro" id="IPR049704">
    <property type="entry name" value="Aminotrans_3_PPA_site"/>
</dbReference>
<dbReference type="Gene3D" id="3.90.1150.10">
    <property type="entry name" value="Aspartate Aminotransferase, domain 1"/>
    <property type="match status" value="1"/>
</dbReference>
<dbReference type="SUPFAM" id="SSF53383">
    <property type="entry name" value="PLP-dependent transferases"/>
    <property type="match status" value="1"/>
</dbReference>
<dbReference type="PANTHER" id="PTHR43094">
    <property type="entry name" value="AMINOTRANSFERASE"/>
    <property type="match status" value="1"/>
</dbReference>
<dbReference type="EMBL" id="JBBJCI010000119">
    <property type="protein sequence ID" value="KAK7248206.1"/>
    <property type="molecule type" value="Genomic_DNA"/>
</dbReference>
<dbReference type="PROSITE" id="PS00600">
    <property type="entry name" value="AA_TRANSFER_CLASS_3"/>
    <property type="match status" value="1"/>
</dbReference>
<keyword evidence="2 3" id="KW-0663">Pyridoxal phosphate</keyword>
<proteinExistence type="inferred from homology"/>
<dbReference type="Proteomes" id="UP001363151">
    <property type="component" value="Unassembled WGS sequence"/>
</dbReference>
<dbReference type="Gene3D" id="3.40.640.10">
    <property type="entry name" value="Type I PLP-dependent aspartate aminotransferase-like (Major domain)"/>
    <property type="match status" value="1"/>
</dbReference>
<feature type="non-terminal residue" evidence="4">
    <location>
        <position position="1"/>
    </location>
</feature>
<name>A0ABR1G4T9_AURAN</name>
<dbReference type="InterPro" id="IPR015421">
    <property type="entry name" value="PyrdxlP-dep_Trfase_major"/>
</dbReference>
<evidence type="ECO:0000256" key="3">
    <source>
        <dbReference type="RuleBase" id="RU003560"/>
    </source>
</evidence>
<evidence type="ECO:0000313" key="5">
    <source>
        <dbReference type="Proteomes" id="UP001363151"/>
    </source>
</evidence>
<evidence type="ECO:0000256" key="2">
    <source>
        <dbReference type="ARBA" id="ARBA00022898"/>
    </source>
</evidence>
<accession>A0ABR1G4T9</accession>
<evidence type="ECO:0000313" key="4">
    <source>
        <dbReference type="EMBL" id="KAK7248206.1"/>
    </source>
</evidence>
<gene>
    <name evidence="4" type="ORF">SO694_000811101</name>
</gene>
<evidence type="ECO:0000256" key="1">
    <source>
        <dbReference type="ARBA" id="ARBA00008954"/>
    </source>
</evidence>
<sequence length="486" mass="52274">PEREAHKVVNAPSIADAVPQPAYDAPSNACGDVSARHWEAEWSTAEIEAASQENGMFTWGPSDPARAGAPLIARGEGVYVYDRDGKQYLDWTSQAVCANLGYTVPPKVKAAVMKQFDELPYAYSGLAMTEVRARLSDLLGELLPGDLSGFIFPSSGAEANEGAIRMARRFTGRHKVMTRYRSYHGGTATTMAATGDFRRHFAEAGTSGFVKIVDPTPFGFSWGDDEATACARALGALREQILMEGPETIACMLLEAVPGAAGVLLPPKGYMEGVAALCKEHGILLIADEVMTGFGRSGEMFGFQHYAIQPDIVTFAKGISASYIPLSGIAVSKEIQDYFRTTPLGYGATYQAHPVAMACGYEVVKHTLEADVLGHVRELAPVLKELMQTLADEHDCVRQVRSVGLFGAADLVNTSGPDAGNRVSPLQGGGPNAAKINGFKQAMLDEGLISLFRNCMIHVAPPLVITEPELRDGFDRMHRALKKADF</sequence>
<dbReference type="InterPro" id="IPR015422">
    <property type="entry name" value="PyrdxlP-dep_Trfase_small"/>
</dbReference>
<organism evidence="4 5">
    <name type="scientific">Aureococcus anophagefferens</name>
    <name type="common">Harmful bloom alga</name>
    <dbReference type="NCBI Taxonomy" id="44056"/>
    <lineage>
        <taxon>Eukaryota</taxon>
        <taxon>Sar</taxon>
        <taxon>Stramenopiles</taxon>
        <taxon>Ochrophyta</taxon>
        <taxon>Pelagophyceae</taxon>
        <taxon>Pelagomonadales</taxon>
        <taxon>Pelagomonadaceae</taxon>
        <taxon>Aureococcus</taxon>
    </lineage>
</organism>
<protein>
    <submittedName>
        <fullName evidence="4">4-aminobutyrate:pyruvate transaminase</fullName>
    </submittedName>
</protein>
<dbReference type="InterPro" id="IPR015424">
    <property type="entry name" value="PyrdxlP-dep_Trfase"/>
</dbReference>
<dbReference type="CDD" id="cd00610">
    <property type="entry name" value="OAT_like"/>
    <property type="match status" value="1"/>
</dbReference>